<evidence type="ECO:0000256" key="1">
    <source>
        <dbReference type="SAM" id="Phobius"/>
    </source>
</evidence>
<evidence type="ECO:0000313" key="3">
    <source>
        <dbReference type="Proteomes" id="UP000724672"/>
    </source>
</evidence>
<gene>
    <name evidence="2" type="ORF">GOQ27_12965</name>
</gene>
<reference evidence="2" key="1">
    <citation type="submission" date="2019-12" db="EMBL/GenBank/DDBJ databases">
        <title>Clostridiaceae gen. nov. sp. nov., isolated from sediment in Xinjiang, China.</title>
        <authorList>
            <person name="Zhang R."/>
        </authorList>
    </citation>
    <scope>NUCLEOTIDE SEQUENCE</scope>
    <source>
        <strain evidence="2">D2Q-11</strain>
    </source>
</reference>
<evidence type="ECO:0000313" key="2">
    <source>
        <dbReference type="EMBL" id="MBS4539380.1"/>
    </source>
</evidence>
<organism evidence="2 3">
    <name type="scientific">Anaeromonas frigoriresistens</name>
    <dbReference type="NCBI Taxonomy" id="2683708"/>
    <lineage>
        <taxon>Bacteria</taxon>
        <taxon>Bacillati</taxon>
        <taxon>Bacillota</taxon>
        <taxon>Tissierellia</taxon>
        <taxon>Tissierellales</taxon>
        <taxon>Thermohalobacteraceae</taxon>
        <taxon>Anaeromonas</taxon>
    </lineage>
</organism>
<name>A0A942UXH4_9FIRM</name>
<dbReference type="RefSeq" id="WP_203367304.1">
    <property type="nucleotide sequence ID" value="NZ_WSFT01000048.1"/>
</dbReference>
<protein>
    <submittedName>
        <fullName evidence="2">Uncharacterized protein</fullName>
    </submittedName>
</protein>
<dbReference type="Proteomes" id="UP000724672">
    <property type="component" value="Unassembled WGS sequence"/>
</dbReference>
<keyword evidence="1" id="KW-0472">Membrane</keyword>
<sequence>MPFDLDVLFMIFSFITIFFTFVYIVKNYDLSLGIYHNIDISKAKDCYFKYIMLNKLSTKNYDTYNKFQLWLYVVEF</sequence>
<dbReference type="AlphaFoldDB" id="A0A942UXH4"/>
<comment type="caution">
    <text evidence="2">The sequence shown here is derived from an EMBL/GenBank/DDBJ whole genome shotgun (WGS) entry which is preliminary data.</text>
</comment>
<accession>A0A942UXH4</accession>
<dbReference type="EMBL" id="WSFT01000048">
    <property type="protein sequence ID" value="MBS4539380.1"/>
    <property type="molecule type" value="Genomic_DNA"/>
</dbReference>
<keyword evidence="1" id="KW-1133">Transmembrane helix</keyword>
<keyword evidence="3" id="KW-1185">Reference proteome</keyword>
<feature type="transmembrane region" description="Helical" evidence="1">
    <location>
        <begin position="6"/>
        <end position="25"/>
    </location>
</feature>
<keyword evidence="1" id="KW-0812">Transmembrane</keyword>
<proteinExistence type="predicted"/>